<accession>A0A515ETX7</accession>
<reference evidence="17" key="1">
    <citation type="submission" date="2019-02" db="EMBL/GenBank/DDBJ databases">
        <title>Complete genome sequence of Rhodoferax sp. Gr-4.</title>
        <authorList>
            <person name="Jin L."/>
        </authorList>
    </citation>
    <scope>NUCLEOTIDE SEQUENCE [LARGE SCALE GENOMIC DNA]</scope>
    <source>
        <strain evidence="17">Gr-4</strain>
    </source>
</reference>
<dbReference type="Pfam" id="PF02518">
    <property type="entry name" value="HATPase_c"/>
    <property type="match status" value="1"/>
</dbReference>
<dbReference type="SUPFAM" id="SSF55874">
    <property type="entry name" value="ATPase domain of HSP90 chaperone/DNA topoisomerase II/histidine kinase"/>
    <property type="match status" value="1"/>
</dbReference>
<evidence type="ECO:0000256" key="12">
    <source>
        <dbReference type="ARBA" id="ARBA00023136"/>
    </source>
</evidence>
<keyword evidence="11" id="KW-0902">Two-component regulatory system</keyword>
<evidence type="ECO:0000256" key="6">
    <source>
        <dbReference type="ARBA" id="ARBA00022692"/>
    </source>
</evidence>
<comment type="subcellular location">
    <subcellularLocation>
        <location evidence="2">Membrane</location>
        <topology evidence="2">Multi-pass membrane protein</topology>
    </subcellularLocation>
</comment>
<dbReference type="PRINTS" id="PR00344">
    <property type="entry name" value="BCTRLSENSOR"/>
</dbReference>
<evidence type="ECO:0000256" key="11">
    <source>
        <dbReference type="ARBA" id="ARBA00023012"/>
    </source>
</evidence>
<dbReference type="InterPro" id="IPR036890">
    <property type="entry name" value="HATPase_C_sf"/>
</dbReference>
<dbReference type="InterPro" id="IPR005467">
    <property type="entry name" value="His_kinase_dom"/>
</dbReference>
<dbReference type="Gene3D" id="3.30.565.10">
    <property type="entry name" value="Histidine kinase-like ATPase, C-terminal domain"/>
    <property type="match status" value="1"/>
</dbReference>
<dbReference type="GO" id="GO:0016020">
    <property type="term" value="C:membrane"/>
    <property type="evidence" value="ECO:0007669"/>
    <property type="project" value="UniProtKB-SubCell"/>
</dbReference>
<dbReference type="SMART" id="SM00387">
    <property type="entry name" value="HATPase_c"/>
    <property type="match status" value="1"/>
</dbReference>
<organism evidence="16 17">
    <name type="scientific">Rhodoferax aquaticus</name>
    <dbReference type="NCBI Taxonomy" id="2527691"/>
    <lineage>
        <taxon>Bacteria</taxon>
        <taxon>Pseudomonadati</taxon>
        <taxon>Pseudomonadota</taxon>
        <taxon>Betaproteobacteria</taxon>
        <taxon>Burkholderiales</taxon>
        <taxon>Comamonadaceae</taxon>
        <taxon>Rhodoferax</taxon>
    </lineage>
</organism>
<evidence type="ECO:0000256" key="13">
    <source>
        <dbReference type="SAM" id="Phobius"/>
    </source>
</evidence>
<dbReference type="Gene3D" id="3.30.450.20">
    <property type="entry name" value="PAS domain"/>
    <property type="match status" value="1"/>
</dbReference>
<dbReference type="InterPro" id="IPR003594">
    <property type="entry name" value="HATPase_dom"/>
</dbReference>
<dbReference type="SUPFAM" id="SSF158472">
    <property type="entry name" value="HAMP domain-like"/>
    <property type="match status" value="1"/>
</dbReference>
<keyword evidence="7" id="KW-0547">Nucleotide-binding</keyword>
<keyword evidence="8" id="KW-0418">Kinase</keyword>
<evidence type="ECO:0000256" key="2">
    <source>
        <dbReference type="ARBA" id="ARBA00004141"/>
    </source>
</evidence>
<evidence type="ECO:0000256" key="1">
    <source>
        <dbReference type="ARBA" id="ARBA00000085"/>
    </source>
</evidence>
<sequence>MAVGVVKLPIHTRCHSIHLGTMIKSLQTWQKRWAALSLRQTLFLGASLGILLPALVLGYFQIVSRYENAVDLRVRAPMEQYADVLSRGMAVAMWNVDKGVADELVDAVMRNPDVVSVRVVDENQEIFVFKRNEGQVDGQMLKESREVVYNGARVGQLTVELTAARVEREFKSDILKLAQGLLAQVAVSFLFIWWLFNRRMMRPLQELQAGALRLARGELKQPLNTFGTDEIGNLAKGLDAMRIDLGHLLTERDQKNATLEHELAERKRTEEALTLSRAKFAAIFDASPVAMTVSKLGGEFTLVDFNVAWERLFAQDRALVRTSADQHNALWQNQHERQRVMETLMQTGEVSRSPNWMLRGEGHSAILCEVSGKVFSQGGEPFLILAYEDITEKQKNQQDILQLNATLEVRVAERTRELSEALSHLTAAQSELVRSGKMAALGALVAGIAHELNTPVGNSLMVASTMQDQAASFSQDLAQGLTRSRLEQFVAKMQDGASILMSGLRHAAELVASFKQVAVDQTSINRRRFDLHDTVEEILLTLGPSIRKTTCTVQTQIPAGLAMESFPGPLGQVITNLINNAMLHAFEGRESGVITISAHADGNDHLIFTVQDNGVGIPQAHLARVFDPFFTTKLGRGGSGLGLNIVYNLVHDVLGGSIHVDSPPGEGACFTMRLPLLVAVVQPTH</sequence>
<dbReference type="GO" id="GO:0030295">
    <property type="term" value="F:protein kinase activator activity"/>
    <property type="evidence" value="ECO:0007669"/>
    <property type="project" value="TreeGrafter"/>
</dbReference>
<dbReference type="EC" id="2.7.13.3" evidence="3"/>
<feature type="domain" description="Histidine kinase" evidence="14">
    <location>
        <begin position="447"/>
        <end position="678"/>
    </location>
</feature>
<dbReference type="InterPro" id="IPR003661">
    <property type="entry name" value="HisK_dim/P_dom"/>
</dbReference>
<evidence type="ECO:0000313" key="17">
    <source>
        <dbReference type="Proteomes" id="UP000317365"/>
    </source>
</evidence>
<dbReference type="PANTHER" id="PTHR42878:SF7">
    <property type="entry name" value="SENSOR HISTIDINE KINASE GLRK"/>
    <property type="match status" value="1"/>
</dbReference>
<dbReference type="KEGG" id="rhg:EXZ61_19320"/>
<feature type="transmembrane region" description="Helical" evidence="13">
    <location>
        <begin position="177"/>
        <end position="196"/>
    </location>
</feature>
<dbReference type="InterPro" id="IPR004358">
    <property type="entry name" value="Sig_transdc_His_kin-like_C"/>
</dbReference>
<evidence type="ECO:0000256" key="3">
    <source>
        <dbReference type="ARBA" id="ARBA00012438"/>
    </source>
</evidence>
<keyword evidence="17" id="KW-1185">Reference proteome</keyword>
<dbReference type="SUPFAM" id="SSF55785">
    <property type="entry name" value="PYP-like sensor domain (PAS domain)"/>
    <property type="match status" value="1"/>
</dbReference>
<protein>
    <recommendedName>
        <fullName evidence="3">histidine kinase</fullName>
        <ecNumber evidence="3">2.7.13.3</ecNumber>
    </recommendedName>
</protein>
<keyword evidence="12 13" id="KW-0472">Membrane</keyword>
<name>A0A515ETX7_9BURK</name>
<dbReference type="InterPro" id="IPR000014">
    <property type="entry name" value="PAS"/>
</dbReference>
<dbReference type="PROSITE" id="PS50885">
    <property type="entry name" value="HAMP"/>
    <property type="match status" value="1"/>
</dbReference>
<dbReference type="CDD" id="cd00082">
    <property type="entry name" value="HisKA"/>
    <property type="match status" value="1"/>
</dbReference>
<dbReference type="GO" id="GO:0000156">
    <property type="term" value="F:phosphorelay response regulator activity"/>
    <property type="evidence" value="ECO:0007669"/>
    <property type="project" value="TreeGrafter"/>
</dbReference>
<dbReference type="Gene3D" id="1.10.287.130">
    <property type="match status" value="1"/>
</dbReference>
<keyword evidence="4" id="KW-0597">Phosphoprotein</keyword>
<dbReference type="GO" id="GO:0005524">
    <property type="term" value="F:ATP binding"/>
    <property type="evidence" value="ECO:0007669"/>
    <property type="project" value="UniProtKB-KW"/>
</dbReference>
<dbReference type="NCBIfam" id="TIGR00229">
    <property type="entry name" value="sensory_box"/>
    <property type="match status" value="1"/>
</dbReference>
<dbReference type="EMBL" id="CP036282">
    <property type="protein sequence ID" value="QDL56137.1"/>
    <property type="molecule type" value="Genomic_DNA"/>
</dbReference>
<keyword evidence="5" id="KW-0808">Transferase</keyword>
<reference evidence="17" key="2">
    <citation type="journal article" date="2020" name="Int. J. Syst. Evol. Microbiol.">
        <title>Genomic insights into a novel species Rhodoferax aquaticus sp. nov., isolated from freshwater.</title>
        <authorList>
            <person name="Li T."/>
            <person name="Zhuo Y."/>
            <person name="Jin C.Z."/>
            <person name="Wu X."/>
            <person name="Ko S.R."/>
            <person name="Jin F.J."/>
            <person name="Ahn C.Y."/>
            <person name="Oh H.M."/>
            <person name="Lee H.G."/>
            <person name="Jin L."/>
        </authorList>
    </citation>
    <scope>NUCLEOTIDE SEQUENCE [LARGE SCALE GENOMIC DNA]</scope>
    <source>
        <strain evidence="17">Gr-4</strain>
    </source>
</reference>
<dbReference type="Gene3D" id="6.10.340.10">
    <property type="match status" value="1"/>
</dbReference>
<dbReference type="InterPro" id="IPR050351">
    <property type="entry name" value="BphY/WalK/GraS-like"/>
</dbReference>
<dbReference type="CDD" id="cd00075">
    <property type="entry name" value="HATPase"/>
    <property type="match status" value="1"/>
</dbReference>
<keyword evidence="10 13" id="KW-1133">Transmembrane helix</keyword>
<dbReference type="Pfam" id="PF00672">
    <property type="entry name" value="HAMP"/>
    <property type="match status" value="1"/>
</dbReference>
<dbReference type="GO" id="GO:0007234">
    <property type="term" value="P:osmosensory signaling via phosphorelay pathway"/>
    <property type="evidence" value="ECO:0007669"/>
    <property type="project" value="TreeGrafter"/>
</dbReference>
<dbReference type="Proteomes" id="UP000317365">
    <property type="component" value="Chromosome"/>
</dbReference>
<feature type="domain" description="HAMP" evidence="15">
    <location>
        <begin position="198"/>
        <end position="250"/>
    </location>
</feature>
<proteinExistence type="predicted"/>
<evidence type="ECO:0000256" key="9">
    <source>
        <dbReference type="ARBA" id="ARBA00022840"/>
    </source>
</evidence>
<dbReference type="AlphaFoldDB" id="A0A515ETX7"/>
<evidence type="ECO:0000313" key="16">
    <source>
        <dbReference type="EMBL" id="QDL56137.1"/>
    </source>
</evidence>
<evidence type="ECO:0000256" key="7">
    <source>
        <dbReference type="ARBA" id="ARBA00022741"/>
    </source>
</evidence>
<dbReference type="PANTHER" id="PTHR42878">
    <property type="entry name" value="TWO-COMPONENT HISTIDINE KINASE"/>
    <property type="match status" value="1"/>
</dbReference>
<keyword evidence="9" id="KW-0067">ATP-binding</keyword>
<gene>
    <name evidence="16" type="ORF">EXZ61_19320</name>
</gene>
<comment type="catalytic activity">
    <reaction evidence="1">
        <text>ATP + protein L-histidine = ADP + protein N-phospho-L-histidine.</text>
        <dbReference type="EC" id="2.7.13.3"/>
    </reaction>
</comment>
<evidence type="ECO:0000259" key="15">
    <source>
        <dbReference type="PROSITE" id="PS50885"/>
    </source>
</evidence>
<evidence type="ECO:0000256" key="10">
    <source>
        <dbReference type="ARBA" id="ARBA00022989"/>
    </source>
</evidence>
<dbReference type="InterPro" id="IPR035965">
    <property type="entry name" value="PAS-like_dom_sf"/>
</dbReference>
<keyword evidence="6 13" id="KW-0812">Transmembrane</keyword>
<evidence type="ECO:0000259" key="14">
    <source>
        <dbReference type="PROSITE" id="PS50109"/>
    </source>
</evidence>
<feature type="transmembrane region" description="Helical" evidence="13">
    <location>
        <begin position="41"/>
        <end position="62"/>
    </location>
</feature>
<dbReference type="PROSITE" id="PS50109">
    <property type="entry name" value="HIS_KIN"/>
    <property type="match status" value="1"/>
</dbReference>
<dbReference type="SMART" id="SM00304">
    <property type="entry name" value="HAMP"/>
    <property type="match status" value="1"/>
</dbReference>
<dbReference type="GO" id="GO:0000155">
    <property type="term" value="F:phosphorelay sensor kinase activity"/>
    <property type="evidence" value="ECO:0007669"/>
    <property type="project" value="InterPro"/>
</dbReference>
<dbReference type="CDD" id="cd06225">
    <property type="entry name" value="HAMP"/>
    <property type="match status" value="1"/>
</dbReference>
<evidence type="ECO:0000256" key="4">
    <source>
        <dbReference type="ARBA" id="ARBA00022553"/>
    </source>
</evidence>
<evidence type="ECO:0000256" key="8">
    <source>
        <dbReference type="ARBA" id="ARBA00022777"/>
    </source>
</evidence>
<dbReference type="InterPro" id="IPR003660">
    <property type="entry name" value="HAMP_dom"/>
</dbReference>
<evidence type="ECO:0000256" key="5">
    <source>
        <dbReference type="ARBA" id="ARBA00022679"/>
    </source>
</evidence>